<feature type="compositionally biased region" description="Polar residues" evidence="3">
    <location>
        <begin position="446"/>
        <end position="469"/>
    </location>
</feature>
<feature type="compositionally biased region" description="Low complexity" evidence="3">
    <location>
        <begin position="13"/>
        <end position="26"/>
    </location>
</feature>
<dbReference type="Pfam" id="PF24883">
    <property type="entry name" value="NPHP3_N"/>
    <property type="match status" value="1"/>
</dbReference>
<reference evidence="6" key="1">
    <citation type="submission" date="2022-07" db="EMBL/GenBank/DDBJ databases">
        <title>Genome Sequence of Xylaria arbuscula.</title>
        <authorList>
            <person name="Buettner E."/>
        </authorList>
    </citation>
    <scope>NUCLEOTIDE SEQUENCE</scope>
    <source>
        <strain evidence="6">VT107</strain>
    </source>
</reference>
<dbReference type="VEuPathDB" id="FungiDB:F4678DRAFT_252391"/>
<dbReference type="CDD" id="cd01446">
    <property type="entry name" value="DSP_MapKP"/>
    <property type="match status" value="1"/>
</dbReference>
<dbReference type="InterPro" id="IPR056884">
    <property type="entry name" value="NPHP3-like_N"/>
</dbReference>
<dbReference type="InterPro" id="IPR001763">
    <property type="entry name" value="Rhodanese-like_dom"/>
</dbReference>
<keyword evidence="7" id="KW-1185">Reference proteome</keyword>
<feature type="compositionally biased region" description="Polar residues" evidence="3">
    <location>
        <begin position="116"/>
        <end position="130"/>
    </location>
</feature>
<dbReference type="VEuPathDB" id="FungiDB:F4678DRAFT_33774"/>
<dbReference type="SUPFAM" id="SSF52540">
    <property type="entry name" value="P-loop containing nucleoside triphosphate hydrolases"/>
    <property type="match status" value="1"/>
</dbReference>
<dbReference type="SMART" id="SM00450">
    <property type="entry name" value="RHOD"/>
    <property type="match status" value="1"/>
</dbReference>
<dbReference type="InterPro" id="IPR036873">
    <property type="entry name" value="Rhodanese-like_dom_sf"/>
</dbReference>
<keyword evidence="1" id="KW-0677">Repeat</keyword>
<sequence length="1637" mass="184502">MSQRDMTQKQRLSSTPSPATTSSAPPTHIKVIVDAIRAKALHSVAKLTGQRVSALSDNFVIPTGIAETVVSYIVQELGNDNASLHARQVHGLTVGDVKRYLDEYLYGSKPITPSLNSTKFTQTTSQTNAGPSHRPIPVGADVGNNLKEKPVDAAKEKHRLDIFNSLSLKEVAPLRLKNKEHLEACLWFLETPQYLKWTNRDQVSEHNGVLWIKGIPGSGKSTLMRFLETHVSRYEKGTTYVSFAFDSKGTELQRSSAGLYRSLLVQMLRKHPNLRFILDNVGHNTSWDVGRLRWLLERAVKHFGKAPLIFFIDALDECPGTEILEVLRFLGEICRRAVSTETFLRVCLSSRHIPFANKIKGLEFTLEAYGNSIVNYLEKNLKIGHTEIAESIRFEIQKRAAGNFRWVTRAVNWVEWQYAKGANLDKVYFVVCRFPDDHEKLPQPDSAYNKQQSRPTALENTAGSSKQVQRAQPNVISCDSCKKRKIKCDAKRPHCTQCVRIKNQCPGYSSSAPGHIVVPLATATDLLLPSGLSSLMDDSSESDILILDVRPSVLYAQSHIRGALNMCVPKTLQRRATFTLEKFQKVLETEKERAKFASWAKVTHLIIYNYTSSERDVVPVSNMFEKFMNEGFGGRRCLLKGGFQAFAAAFPSYIDLQSWPEAITSPHPGSELRQPEVHGLRKSSFDSEEPTVKSKQASSTTGGSSSFHQSNHRLPQSDISGVNQPEHSPTSNLSSSRALADQKTPMFSTGSSAVSANSAQYDLIIDIPAQATDERQPALSPGSAPAQFKKVFTRTITLAEQRPFIIKCKCDPTEAYNDKVKWGIIHITDQNHSCVDCELRTVDRLRAEERESQPSLPTIAYTLERKPSKQLPLAHQDTRHTNVDPLPSDSGYATLSHASRMQVEQSTLAIDGVGDDNDMQTVYTEFSSHSDVRTESYIDMFADDLFRKIGGRQLNAQMVQKLSNSLPTLLKALALTIGYQSQTQVQRDLMVFIHKQREAITRSFTGHYNHCHDLESADMSTNREPRSTEIMDRWLASRDESKFETFETEQPGDFAELTDQEDYPEEPKIIPELEDYKKVLVDDPSYMWMLARLHRDLILSTAQSSILDQITKEIQTKFPQTRTISRKRPPDEVHVTFTIDWDILGFLYQQDYDIPHFEAIQNCVTLTGTRIHAQALTCKQYMTQMWPFTGMQTLKLIQEALKTAERKKKLFFRTPCRLTLEILLHENSLVKVKASGLPHFIAEIGEQLAWLGAALRPSPGQDRTRIYTPYIGRAPVTVDNVPAALECNIKYATEVCDSSTQKLNGNCWGYLFSSPVIAGGFPILRRQELDTGLEMPLGLMVALTGTKYLNKFGSTIFIKGYNTMLVPAKQSKDLIIWHLLRSPKPSRRISYLLSDFTPALVTKADLEKSRHVLGWCADATSIVGTTLATYDIGRSRLPKAHSHHMLEKVEISAGQFVTGTAAFTLGNREKPVHITRYGFLTKLQWISSKYVVLWDQGDKRGWLVDGAGALLHILRASLVHSKHKLQSAWLLDPGALKDHPDLTRSDASLQVLIDEKNRDLTLYMDKTEVYEENIREGATTNNSSRRQTRHYRLEDRIEHIYNILEKLIDHQADVERRSGLQINIRPRQHLEAGTSKT</sequence>
<evidence type="ECO:0000256" key="3">
    <source>
        <dbReference type="SAM" id="MobiDB-lite"/>
    </source>
</evidence>
<dbReference type="VEuPathDB" id="FungiDB:F4678DRAFT_61165"/>
<organism evidence="6 7">
    <name type="scientific">Xylaria arbuscula</name>
    <dbReference type="NCBI Taxonomy" id="114810"/>
    <lineage>
        <taxon>Eukaryota</taxon>
        <taxon>Fungi</taxon>
        <taxon>Dikarya</taxon>
        <taxon>Ascomycota</taxon>
        <taxon>Pezizomycotina</taxon>
        <taxon>Sordariomycetes</taxon>
        <taxon>Xylariomycetidae</taxon>
        <taxon>Xylariales</taxon>
        <taxon>Xylariaceae</taxon>
        <taxon>Xylaria</taxon>
    </lineage>
</organism>
<gene>
    <name evidence="6" type="ORF">NPX13_g1746</name>
</gene>
<evidence type="ECO:0008006" key="8">
    <source>
        <dbReference type="Google" id="ProtNLM"/>
    </source>
</evidence>
<dbReference type="EMBL" id="JANPWZ010000166">
    <property type="protein sequence ID" value="KAJ3578823.1"/>
    <property type="molecule type" value="Genomic_DNA"/>
</dbReference>
<dbReference type="Gene3D" id="3.40.50.300">
    <property type="entry name" value="P-loop containing nucleotide triphosphate hydrolases"/>
    <property type="match status" value="1"/>
</dbReference>
<feature type="domain" description="Rhodanese" evidence="5">
    <location>
        <begin position="540"/>
        <end position="655"/>
    </location>
</feature>
<dbReference type="GO" id="GO:0008270">
    <property type="term" value="F:zinc ion binding"/>
    <property type="evidence" value="ECO:0007669"/>
    <property type="project" value="InterPro"/>
</dbReference>
<evidence type="ECO:0000313" key="6">
    <source>
        <dbReference type="EMBL" id="KAJ3578823.1"/>
    </source>
</evidence>
<dbReference type="CDD" id="cd00067">
    <property type="entry name" value="GAL4"/>
    <property type="match status" value="1"/>
</dbReference>
<dbReference type="InterPro" id="IPR036864">
    <property type="entry name" value="Zn2-C6_fun-type_DNA-bd_sf"/>
</dbReference>
<protein>
    <recommendedName>
        <fullName evidence="8">Zn(2)-C6 fungal-type domain-containing protein</fullName>
    </recommendedName>
</protein>
<evidence type="ECO:0000259" key="5">
    <source>
        <dbReference type="PROSITE" id="PS50206"/>
    </source>
</evidence>
<proteinExistence type="predicted"/>
<feature type="region of interest" description="Disordered" evidence="3">
    <location>
        <begin position="441"/>
        <end position="469"/>
    </location>
</feature>
<evidence type="ECO:0000313" key="7">
    <source>
        <dbReference type="Proteomes" id="UP001148614"/>
    </source>
</evidence>
<dbReference type="SUPFAM" id="SSF52821">
    <property type="entry name" value="Rhodanese/Cell cycle control phosphatase"/>
    <property type="match status" value="1"/>
</dbReference>
<evidence type="ECO:0000259" key="4">
    <source>
        <dbReference type="PROSITE" id="PS50048"/>
    </source>
</evidence>
<feature type="compositionally biased region" description="Polar residues" evidence="3">
    <location>
        <begin position="1"/>
        <end position="12"/>
    </location>
</feature>
<dbReference type="GO" id="GO:0000981">
    <property type="term" value="F:DNA-binding transcription factor activity, RNA polymerase II-specific"/>
    <property type="evidence" value="ECO:0007669"/>
    <property type="project" value="InterPro"/>
</dbReference>
<dbReference type="PANTHER" id="PTHR10039">
    <property type="entry name" value="AMELOGENIN"/>
    <property type="match status" value="1"/>
</dbReference>
<dbReference type="SUPFAM" id="SSF57701">
    <property type="entry name" value="Zn2/Cys6 DNA-binding domain"/>
    <property type="match status" value="1"/>
</dbReference>
<dbReference type="SMART" id="SM00066">
    <property type="entry name" value="GAL4"/>
    <property type="match status" value="1"/>
</dbReference>
<dbReference type="PANTHER" id="PTHR10039:SF5">
    <property type="entry name" value="NACHT DOMAIN-CONTAINING PROTEIN"/>
    <property type="match status" value="1"/>
</dbReference>
<accession>A0A9W8NKI6</accession>
<dbReference type="Proteomes" id="UP001148614">
    <property type="component" value="Unassembled WGS sequence"/>
</dbReference>
<dbReference type="Pfam" id="PF00581">
    <property type="entry name" value="Rhodanese"/>
    <property type="match status" value="1"/>
</dbReference>
<dbReference type="PROSITE" id="PS50206">
    <property type="entry name" value="RHODANESE_3"/>
    <property type="match status" value="1"/>
</dbReference>
<evidence type="ECO:0000256" key="1">
    <source>
        <dbReference type="ARBA" id="ARBA00022737"/>
    </source>
</evidence>
<dbReference type="PROSITE" id="PS50048">
    <property type="entry name" value="ZN2_CY6_FUNGAL_2"/>
    <property type="match status" value="1"/>
</dbReference>
<evidence type="ECO:0000256" key="2">
    <source>
        <dbReference type="ARBA" id="ARBA00023242"/>
    </source>
</evidence>
<feature type="region of interest" description="Disordered" evidence="3">
    <location>
        <begin position="1"/>
        <end position="26"/>
    </location>
</feature>
<dbReference type="Pfam" id="PF00172">
    <property type="entry name" value="Zn_clus"/>
    <property type="match status" value="1"/>
</dbReference>
<feature type="compositionally biased region" description="Basic and acidic residues" evidence="3">
    <location>
        <begin position="673"/>
        <end position="685"/>
    </location>
</feature>
<feature type="region of interest" description="Disordered" evidence="3">
    <location>
        <begin position="665"/>
        <end position="737"/>
    </location>
</feature>
<dbReference type="InterPro" id="IPR027417">
    <property type="entry name" value="P-loop_NTPase"/>
</dbReference>
<dbReference type="InterPro" id="IPR001138">
    <property type="entry name" value="Zn2Cys6_DnaBD"/>
</dbReference>
<feature type="compositionally biased region" description="Polar residues" evidence="3">
    <location>
        <begin position="693"/>
        <end position="737"/>
    </location>
</feature>
<dbReference type="Gene3D" id="4.10.240.10">
    <property type="entry name" value="Zn(2)-C6 fungal-type DNA-binding domain"/>
    <property type="match status" value="1"/>
</dbReference>
<comment type="caution">
    <text evidence="6">The sequence shown here is derived from an EMBL/GenBank/DDBJ whole genome shotgun (WGS) entry which is preliminary data.</text>
</comment>
<dbReference type="Gene3D" id="3.40.250.10">
    <property type="entry name" value="Rhodanese-like domain"/>
    <property type="match status" value="1"/>
</dbReference>
<keyword evidence="2" id="KW-0539">Nucleus</keyword>
<feature type="region of interest" description="Disordered" evidence="3">
    <location>
        <begin position="116"/>
        <end position="144"/>
    </location>
</feature>
<feature type="domain" description="Zn(2)-C6 fungal-type" evidence="4">
    <location>
        <begin position="477"/>
        <end position="505"/>
    </location>
</feature>
<dbReference type="PROSITE" id="PS00463">
    <property type="entry name" value="ZN2_CY6_FUNGAL_1"/>
    <property type="match status" value="1"/>
</dbReference>
<name>A0A9W8NKI6_9PEZI</name>